<gene>
    <name evidence="1" type="ORF">ARMGADRAFT_1037235</name>
</gene>
<organism evidence="1 2">
    <name type="scientific">Armillaria gallica</name>
    <name type="common">Bulbous honey fungus</name>
    <name type="synonym">Armillaria bulbosa</name>
    <dbReference type="NCBI Taxonomy" id="47427"/>
    <lineage>
        <taxon>Eukaryota</taxon>
        <taxon>Fungi</taxon>
        <taxon>Dikarya</taxon>
        <taxon>Basidiomycota</taxon>
        <taxon>Agaricomycotina</taxon>
        <taxon>Agaricomycetes</taxon>
        <taxon>Agaricomycetidae</taxon>
        <taxon>Agaricales</taxon>
        <taxon>Marasmiineae</taxon>
        <taxon>Physalacriaceae</taxon>
        <taxon>Armillaria</taxon>
    </lineage>
</organism>
<dbReference type="EMBL" id="KZ293699">
    <property type="protein sequence ID" value="PBK84308.1"/>
    <property type="molecule type" value="Genomic_DNA"/>
</dbReference>
<dbReference type="InParanoid" id="A0A2H3D0L7"/>
<evidence type="ECO:0000313" key="1">
    <source>
        <dbReference type="EMBL" id="PBK84308.1"/>
    </source>
</evidence>
<evidence type="ECO:0000313" key="2">
    <source>
        <dbReference type="Proteomes" id="UP000217790"/>
    </source>
</evidence>
<keyword evidence="2" id="KW-1185">Reference proteome</keyword>
<name>A0A2H3D0L7_ARMGA</name>
<dbReference type="Proteomes" id="UP000217790">
    <property type="component" value="Unassembled WGS sequence"/>
</dbReference>
<dbReference type="AlphaFoldDB" id="A0A2H3D0L7"/>
<proteinExistence type="predicted"/>
<sequence length="171" mass="19614">MLATALLGRIKLVVGIKIQRSSDKLEVTGLKVFFWEPTMVETDVAEGFLSHLIDKVVYQDSKSGRECTPSVGLQSLYCFFSQSLDGSTASIGVTTFRSRRMIETWKAGDLLEAAQYVDEHAENDHWKVKYANKLNVVHKEKIQKLVEIRNKYCREEDEVDEANKKFKRKHT</sequence>
<accession>A0A2H3D0L7</accession>
<protein>
    <submittedName>
        <fullName evidence="1">Uncharacterized protein</fullName>
    </submittedName>
</protein>
<reference evidence="2" key="1">
    <citation type="journal article" date="2017" name="Nat. Ecol. Evol.">
        <title>Genome expansion and lineage-specific genetic innovations in the forest pathogenic fungi Armillaria.</title>
        <authorList>
            <person name="Sipos G."/>
            <person name="Prasanna A.N."/>
            <person name="Walter M.C."/>
            <person name="O'Connor E."/>
            <person name="Balint B."/>
            <person name="Krizsan K."/>
            <person name="Kiss B."/>
            <person name="Hess J."/>
            <person name="Varga T."/>
            <person name="Slot J."/>
            <person name="Riley R."/>
            <person name="Boka B."/>
            <person name="Rigling D."/>
            <person name="Barry K."/>
            <person name="Lee J."/>
            <person name="Mihaltcheva S."/>
            <person name="LaButti K."/>
            <person name="Lipzen A."/>
            <person name="Waldron R."/>
            <person name="Moloney N.M."/>
            <person name="Sperisen C."/>
            <person name="Kredics L."/>
            <person name="Vagvoelgyi C."/>
            <person name="Patrignani A."/>
            <person name="Fitzpatrick D."/>
            <person name="Nagy I."/>
            <person name="Doyle S."/>
            <person name="Anderson J.B."/>
            <person name="Grigoriev I.V."/>
            <person name="Gueldener U."/>
            <person name="Muensterkoetter M."/>
            <person name="Nagy L.G."/>
        </authorList>
    </citation>
    <scope>NUCLEOTIDE SEQUENCE [LARGE SCALE GENOMIC DNA]</scope>
    <source>
        <strain evidence="2">Ar21-2</strain>
    </source>
</reference>